<comment type="caution">
    <text evidence="3">The sequence shown here is derived from an EMBL/GenBank/DDBJ whole genome shotgun (WGS) entry which is preliminary data.</text>
</comment>
<evidence type="ECO:0000256" key="1">
    <source>
        <dbReference type="ARBA" id="ARBA00007189"/>
    </source>
</evidence>
<comment type="similarity">
    <text evidence="1">Belongs to the UPF0751 family.</text>
</comment>
<evidence type="ECO:0008006" key="5">
    <source>
        <dbReference type="Google" id="ProtNLM"/>
    </source>
</evidence>
<keyword evidence="2" id="KW-0175">Coiled coil</keyword>
<dbReference type="EMBL" id="LVJN01000020">
    <property type="protein sequence ID" value="OSM01381.1"/>
    <property type="molecule type" value="Genomic_DNA"/>
</dbReference>
<protein>
    <recommendedName>
        <fullName evidence="5">DUF2325 domain-containing protein</fullName>
    </recommendedName>
</protein>
<dbReference type="AlphaFoldDB" id="A0A1Y2K027"/>
<proteinExistence type="inferred from homology"/>
<gene>
    <name evidence="3" type="ORF">MAIT1_01319</name>
</gene>
<name>A0A1Y2K027_9PROT</name>
<evidence type="ECO:0000256" key="2">
    <source>
        <dbReference type="SAM" id="Coils"/>
    </source>
</evidence>
<reference evidence="3 4" key="1">
    <citation type="journal article" date="2016" name="BMC Genomics">
        <title>Combined genomic and structural analyses of a cultured magnetotactic bacterium reveals its niche adaptation to a dynamic environment.</title>
        <authorList>
            <person name="Araujo A.C."/>
            <person name="Morillo V."/>
            <person name="Cypriano J."/>
            <person name="Teixeira L.C."/>
            <person name="Leao P."/>
            <person name="Lyra S."/>
            <person name="Almeida L.G."/>
            <person name="Bazylinski D.A."/>
            <person name="Vasconcellos A.T."/>
            <person name="Abreu F."/>
            <person name="Lins U."/>
        </authorList>
    </citation>
    <scope>NUCLEOTIDE SEQUENCE [LARGE SCALE GENOMIC DNA]</scope>
    <source>
        <strain evidence="3 4">IT-1</strain>
    </source>
</reference>
<dbReference type="STRING" id="1434232.MAIT1_01319"/>
<sequence length="399" mass="44451">MGATAPVKPLSNGKRRKLWQVDERLICPIIGTCFSIEALRAHANRTHSSVETASDFEVHATATASAKQSGRLGKLLNKALDRQHTRSLSRAKQIRDSQGLLEWWREAVQSGRVAGPLWAIASHPHADETCLSQVYGDIHMLSHLHGANARARLTQQADAQQAQEQLRAEVEALKTRLHQTVRDRDANLLRLREENRALQARLDLLNTRAERDQQAESAESALMLQGAVQAMERLEGERAVLKMDLTAERERADLLMQRADEMEQERDALESAIQTLLAPTCENSGACDGKQCAHPDLKGRCLLYVGGVTHLRGRYRDLVKRYNGRLIHHDGGVGDGAARLESLMSRADLVICPVDCVSHDACLRSKKYCKHNGKPFISLRSSGLASLTRELHTMVMTRH</sequence>
<accession>A0A1Y2K027</accession>
<organism evidence="3 4">
    <name type="scientific">Magnetofaba australis IT-1</name>
    <dbReference type="NCBI Taxonomy" id="1434232"/>
    <lineage>
        <taxon>Bacteria</taxon>
        <taxon>Pseudomonadati</taxon>
        <taxon>Pseudomonadota</taxon>
        <taxon>Magnetococcia</taxon>
        <taxon>Magnetococcales</taxon>
        <taxon>Magnetococcaceae</taxon>
        <taxon>Magnetofaba</taxon>
    </lineage>
</organism>
<dbReference type="Pfam" id="PF10087">
    <property type="entry name" value="DUF2325"/>
    <property type="match status" value="1"/>
</dbReference>
<keyword evidence="4" id="KW-1185">Reference proteome</keyword>
<evidence type="ECO:0000313" key="4">
    <source>
        <dbReference type="Proteomes" id="UP000194003"/>
    </source>
</evidence>
<feature type="coiled-coil region" evidence="2">
    <location>
        <begin position="156"/>
        <end position="272"/>
    </location>
</feature>
<evidence type="ECO:0000313" key="3">
    <source>
        <dbReference type="EMBL" id="OSM01381.1"/>
    </source>
</evidence>
<dbReference type="Proteomes" id="UP000194003">
    <property type="component" value="Unassembled WGS sequence"/>
</dbReference>
<dbReference type="InterPro" id="IPR016772">
    <property type="entry name" value="UCP020408"/>
</dbReference>